<dbReference type="EMBL" id="JARRAG010000002">
    <property type="protein sequence ID" value="MDG3004109.1"/>
    <property type="molecule type" value="Genomic_DNA"/>
</dbReference>
<feature type="chain" id="PRO_5047531215" evidence="3">
    <location>
        <begin position="22"/>
        <end position="303"/>
    </location>
</feature>
<gene>
    <name evidence="6" type="ORF">PZE19_10015</name>
</gene>
<evidence type="ECO:0000259" key="4">
    <source>
        <dbReference type="Pfam" id="PF02563"/>
    </source>
</evidence>
<dbReference type="PROSITE" id="PS51257">
    <property type="entry name" value="PROKAR_LIPOPROTEIN"/>
    <property type="match status" value="1"/>
</dbReference>
<name>A0ABT6F975_9BACT</name>
<dbReference type="Pfam" id="PF10531">
    <property type="entry name" value="SLBB"/>
    <property type="match status" value="1"/>
</dbReference>
<proteinExistence type="predicted"/>
<accession>A0ABT6F975</accession>
<protein>
    <submittedName>
        <fullName evidence="6">Polysaccharide export protein</fullName>
    </submittedName>
</protein>
<organism evidence="6 7">
    <name type="scientific">Paludisphaera mucosa</name>
    <dbReference type="NCBI Taxonomy" id="3030827"/>
    <lineage>
        <taxon>Bacteria</taxon>
        <taxon>Pseudomonadati</taxon>
        <taxon>Planctomycetota</taxon>
        <taxon>Planctomycetia</taxon>
        <taxon>Isosphaerales</taxon>
        <taxon>Isosphaeraceae</taxon>
        <taxon>Paludisphaera</taxon>
    </lineage>
</organism>
<dbReference type="RefSeq" id="WP_277860471.1">
    <property type="nucleotide sequence ID" value="NZ_JARRAG010000002.1"/>
</dbReference>
<evidence type="ECO:0000313" key="6">
    <source>
        <dbReference type="EMBL" id="MDG3004109.1"/>
    </source>
</evidence>
<sequence length="303" mass="32408">MERTGSIRRAGWLVMIAAACAACGCQTVKTPEEAIANSNIPTEFKKVSMPDYVVEPPDLILVEVLEALEGRPISGERLVRPDGKITLGFYGEVYVAGLTIPEVKEKIVLHLRKYLSDDLLGLFEEDPKTGKPIPIDPKDTDRVFVDVTAYNSKNYYVLGDVGAPGKLPITGNETVLDAIQYAGGLMPTAAPQNIRLVRPAPPGACCEQLLPVNIAAITSGGDPTTNYQLMPGDRLVVYRDPIVRTTIFLDRIAAPFQTVINTILQSAFTIRSVQFAAVGVQGAGGAGTGTTTTPSLLTQPGAR</sequence>
<evidence type="ECO:0000256" key="1">
    <source>
        <dbReference type="ARBA" id="ARBA00022729"/>
    </source>
</evidence>
<dbReference type="Gene3D" id="3.30.1950.10">
    <property type="entry name" value="wza like domain"/>
    <property type="match status" value="1"/>
</dbReference>
<reference evidence="6 7" key="1">
    <citation type="submission" date="2023-03" db="EMBL/GenBank/DDBJ databases">
        <title>Paludisphaera mucosa sp. nov. a novel planctomycete from northern fen.</title>
        <authorList>
            <person name="Ivanova A."/>
        </authorList>
    </citation>
    <scope>NUCLEOTIDE SEQUENCE [LARGE SCALE GENOMIC DNA]</scope>
    <source>
        <strain evidence="6 7">Pla2</strain>
    </source>
</reference>
<keyword evidence="1 3" id="KW-0732">Signal</keyword>
<feature type="domain" description="Polysaccharide export protein N-terminal" evidence="4">
    <location>
        <begin position="49"/>
        <end position="117"/>
    </location>
</feature>
<comment type="caution">
    <text evidence="6">The sequence shown here is derived from an EMBL/GenBank/DDBJ whole genome shotgun (WGS) entry which is preliminary data.</text>
</comment>
<dbReference type="InterPro" id="IPR019554">
    <property type="entry name" value="Soluble_ligand-bd"/>
</dbReference>
<feature type="region of interest" description="Disordered" evidence="2">
    <location>
        <begin position="283"/>
        <end position="303"/>
    </location>
</feature>
<dbReference type="Gene3D" id="3.10.560.10">
    <property type="entry name" value="Outer membrane lipoprotein wza domain like"/>
    <property type="match status" value="1"/>
</dbReference>
<dbReference type="PANTHER" id="PTHR33619:SF3">
    <property type="entry name" value="POLYSACCHARIDE EXPORT PROTEIN GFCE-RELATED"/>
    <property type="match status" value="1"/>
</dbReference>
<feature type="compositionally biased region" description="Low complexity" evidence="2">
    <location>
        <begin position="289"/>
        <end position="303"/>
    </location>
</feature>
<feature type="domain" description="Soluble ligand binding" evidence="5">
    <location>
        <begin position="155"/>
        <end position="199"/>
    </location>
</feature>
<keyword evidence="7" id="KW-1185">Reference proteome</keyword>
<evidence type="ECO:0000313" key="7">
    <source>
        <dbReference type="Proteomes" id="UP001216907"/>
    </source>
</evidence>
<dbReference type="InterPro" id="IPR003715">
    <property type="entry name" value="Poly_export_N"/>
</dbReference>
<evidence type="ECO:0000259" key="5">
    <source>
        <dbReference type="Pfam" id="PF10531"/>
    </source>
</evidence>
<evidence type="ECO:0000256" key="2">
    <source>
        <dbReference type="SAM" id="MobiDB-lite"/>
    </source>
</evidence>
<feature type="signal peptide" evidence="3">
    <location>
        <begin position="1"/>
        <end position="21"/>
    </location>
</feature>
<evidence type="ECO:0000256" key="3">
    <source>
        <dbReference type="SAM" id="SignalP"/>
    </source>
</evidence>
<dbReference type="PANTHER" id="PTHR33619">
    <property type="entry name" value="POLYSACCHARIDE EXPORT PROTEIN GFCE-RELATED"/>
    <property type="match status" value="1"/>
</dbReference>
<dbReference type="InterPro" id="IPR049712">
    <property type="entry name" value="Poly_export"/>
</dbReference>
<dbReference type="Proteomes" id="UP001216907">
    <property type="component" value="Unassembled WGS sequence"/>
</dbReference>
<dbReference type="Pfam" id="PF02563">
    <property type="entry name" value="Poly_export"/>
    <property type="match status" value="1"/>
</dbReference>